<dbReference type="Gene3D" id="1.10.287.110">
    <property type="entry name" value="DnaJ domain"/>
    <property type="match status" value="1"/>
</dbReference>
<evidence type="ECO:0000256" key="7">
    <source>
        <dbReference type="ARBA" id="ARBA00038105"/>
    </source>
</evidence>
<keyword evidence="5" id="KW-0496">Mitochondrion</keyword>
<comment type="similarity">
    <text evidence="7">Belongs to the TIM14 family.</text>
</comment>
<dbReference type="SMART" id="SM00271">
    <property type="entry name" value="DnaJ"/>
    <property type="match status" value="1"/>
</dbReference>
<gene>
    <name evidence="11" type="primary">DNAJC19</name>
    <name evidence="11" type="ORF">TSPGSL018_17627</name>
</gene>
<evidence type="ECO:0000256" key="3">
    <source>
        <dbReference type="ARBA" id="ARBA00022792"/>
    </source>
</evidence>
<evidence type="ECO:0000256" key="2">
    <source>
        <dbReference type="ARBA" id="ARBA00022692"/>
    </source>
</evidence>
<keyword evidence="3" id="KW-0999">Mitochondrion inner membrane</keyword>
<keyword evidence="6" id="KW-0472">Membrane</keyword>
<dbReference type="InterPro" id="IPR036869">
    <property type="entry name" value="J_dom_sf"/>
</dbReference>
<comment type="subcellular location">
    <subcellularLocation>
        <location evidence="1">Mitochondrion inner membrane</location>
        <topology evidence="1">Single-pass membrane protein</topology>
    </subcellularLocation>
</comment>
<sequence>MYVRMCTSLEVVTVHFRPSQTTPLIAGFGVAAAALGGKYAIQAFQTLKAAPPRLRRFYDGGFLAEMTRREASLILGVRESASADRIKAAHKRIMTANHPDAGGSSYLAAKINEAKDILTGKKSPGGSAF</sequence>
<dbReference type="PROSITE" id="PS50076">
    <property type="entry name" value="DNAJ_2"/>
    <property type="match status" value="1"/>
</dbReference>
<proteinExistence type="inferred from homology"/>
<dbReference type="GO" id="GO:0001405">
    <property type="term" value="C:PAM complex, Tim23 associated import motor"/>
    <property type="evidence" value="ECO:0007669"/>
    <property type="project" value="TreeGrafter"/>
</dbReference>
<organism evidence="11">
    <name type="scientific">Tetraselmis sp. GSL018</name>
    <dbReference type="NCBI Taxonomy" id="582737"/>
    <lineage>
        <taxon>Eukaryota</taxon>
        <taxon>Viridiplantae</taxon>
        <taxon>Chlorophyta</taxon>
        <taxon>core chlorophytes</taxon>
        <taxon>Chlorodendrophyceae</taxon>
        <taxon>Chlorodendrales</taxon>
        <taxon>Chlorodendraceae</taxon>
        <taxon>Tetraselmis</taxon>
    </lineage>
</organism>
<evidence type="ECO:0000256" key="5">
    <source>
        <dbReference type="ARBA" id="ARBA00023128"/>
    </source>
</evidence>
<evidence type="ECO:0000256" key="1">
    <source>
        <dbReference type="ARBA" id="ARBA00004434"/>
    </source>
</evidence>
<dbReference type="GO" id="GO:0001671">
    <property type="term" value="F:ATPase activator activity"/>
    <property type="evidence" value="ECO:0007669"/>
    <property type="project" value="TreeGrafter"/>
</dbReference>
<protein>
    <submittedName>
        <fullName evidence="11">DnaJ homolog subfamily C member 19</fullName>
    </submittedName>
</protein>
<dbReference type="SUPFAM" id="SSF46565">
    <property type="entry name" value="Chaperone J-domain"/>
    <property type="match status" value="1"/>
</dbReference>
<keyword evidence="4" id="KW-1133">Transmembrane helix</keyword>
<evidence type="ECO:0000256" key="8">
    <source>
        <dbReference type="ARBA" id="ARBA00059031"/>
    </source>
</evidence>
<dbReference type="AlphaFoldDB" id="A0A061S360"/>
<dbReference type="CDD" id="cd06257">
    <property type="entry name" value="DnaJ"/>
    <property type="match status" value="1"/>
</dbReference>
<dbReference type="EMBL" id="GBEZ01008048">
    <property type="protein sequence ID" value="JAC77459.1"/>
    <property type="molecule type" value="Transcribed_RNA"/>
</dbReference>
<evidence type="ECO:0000259" key="10">
    <source>
        <dbReference type="PROSITE" id="PS50076"/>
    </source>
</evidence>
<dbReference type="FunFam" id="1.10.287.110:FF:000001">
    <property type="entry name" value="Import inner membrane translocase subunit tim14"/>
    <property type="match status" value="1"/>
</dbReference>
<dbReference type="GO" id="GO:0030150">
    <property type="term" value="P:protein import into mitochondrial matrix"/>
    <property type="evidence" value="ECO:0007669"/>
    <property type="project" value="TreeGrafter"/>
</dbReference>
<reference evidence="11" key="1">
    <citation type="submission" date="2014-05" db="EMBL/GenBank/DDBJ databases">
        <title>The transcriptome of the halophilic microalga Tetraselmis sp. GSL018 isolated from the Great Salt Lake, Utah.</title>
        <authorList>
            <person name="Jinkerson R.E."/>
            <person name="D'Adamo S."/>
            <person name="Posewitz M.C."/>
        </authorList>
    </citation>
    <scope>NUCLEOTIDE SEQUENCE</scope>
    <source>
        <strain evidence="11">GSL018</strain>
    </source>
</reference>
<comment type="function">
    <text evidence="8">Component of the PAM complex, a complex required for the translocation of transit peptide-containing proteins from the inner membrane into the mitochondrial matrix in an ATP-dependent manner.</text>
</comment>
<name>A0A061S360_9CHLO</name>
<keyword evidence="2" id="KW-0812">Transmembrane</keyword>
<comment type="subunit">
    <text evidence="9">Probable component of the PAM complex at least composed of a mitochondrial HSP70 protein, TIMM44 and TIMM14. The complex interacts with the TIMM23 component of the TIM17:23 complex.</text>
</comment>
<dbReference type="PANTHER" id="PTHR12763">
    <property type="match status" value="1"/>
</dbReference>
<accession>A0A061S360</accession>
<evidence type="ECO:0000256" key="6">
    <source>
        <dbReference type="ARBA" id="ARBA00023136"/>
    </source>
</evidence>
<evidence type="ECO:0000313" key="11">
    <source>
        <dbReference type="EMBL" id="JAC77459.1"/>
    </source>
</evidence>
<evidence type="ECO:0000256" key="9">
    <source>
        <dbReference type="ARBA" id="ARBA00063640"/>
    </source>
</evidence>
<evidence type="ECO:0000256" key="4">
    <source>
        <dbReference type="ARBA" id="ARBA00022989"/>
    </source>
</evidence>
<feature type="domain" description="J" evidence="10">
    <location>
        <begin position="70"/>
        <end position="123"/>
    </location>
</feature>
<dbReference type="InterPro" id="IPR001623">
    <property type="entry name" value="DnaJ_domain"/>
</dbReference>
<dbReference type="PANTHER" id="PTHR12763:SF28">
    <property type="entry name" value="GEO10507P1-RELATED"/>
    <property type="match status" value="1"/>
</dbReference>